<gene>
    <name evidence="3" type="ORF">FHP24_16370</name>
</gene>
<dbReference type="AlphaFoldDB" id="A0A5C4XH44"/>
<dbReference type="InterPro" id="IPR000468">
    <property type="entry name" value="Barstar"/>
</dbReference>
<evidence type="ECO:0000259" key="2">
    <source>
        <dbReference type="Pfam" id="PF01337"/>
    </source>
</evidence>
<dbReference type="Gene3D" id="3.30.370.10">
    <property type="entry name" value="Barstar-like"/>
    <property type="match status" value="1"/>
</dbReference>
<name>A0A5C4XH44_9HYPH</name>
<protein>
    <submittedName>
        <fullName evidence="3">Barstar family protein</fullName>
    </submittedName>
</protein>
<proteinExistence type="inferred from homology"/>
<dbReference type="InterPro" id="IPR035905">
    <property type="entry name" value="Barstar-like_sf"/>
</dbReference>
<keyword evidence="4" id="KW-1185">Reference proteome</keyword>
<comment type="similarity">
    <text evidence="1">Belongs to the barstar family.</text>
</comment>
<sequence>MMFLQDLVNSLGSPFLLQSESGRVSVERRLQLLGVTTYIVDISSSSTAHEMFEKFRVAMQMPYQEIPNWDALDEALADLSWLRLNSINIVIVGAPAFSRRDQRSFQALMTLLNSVGEEWARLVTDGEWWDRNAVPFHVYVEREASERLPFSIPALLG</sequence>
<comment type="caution">
    <text evidence="3">The sequence shown here is derived from an EMBL/GenBank/DDBJ whole genome shotgun (WGS) entry which is preliminary data.</text>
</comment>
<accession>A0A5C4XH44</accession>
<dbReference type="Proteomes" id="UP000311605">
    <property type="component" value="Unassembled WGS sequence"/>
</dbReference>
<evidence type="ECO:0000313" key="4">
    <source>
        <dbReference type="Proteomes" id="UP000311605"/>
    </source>
</evidence>
<organism evidence="3 4">
    <name type="scientific">Aliirhizobium smilacinae</name>
    <dbReference type="NCBI Taxonomy" id="1395944"/>
    <lineage>
        <taxon>Bacteria</taxon>
        <taxon>Pseudomonadati</taxon>
        <taxon>Pseudomonadota</taxon>
        <taxon>Alphaproteobacteria</taxon>
        <taxon>Hyphomicrobiales</taxon>
        <taxon>Rhizobiaceae</taxon>
        <taxon>Aliirhizobium</taxon>
    </lineage>
</organism>
<feature type="domain" description="Barstar (barnase inhibitor)" evidence="2">
    <location>
        <begin position="39"/>
        <end position="140"/>
    </location>
</feature>
<evidence type="ECO:0000313" key="3">
    <source>
        <dbReference type="EMBL" id="TNM62796.1"/>
    </source>
</evidence>
<dbReference type="EMBL" id="VDMN01000003">
    <property type="protein sequence ID" value="TNM62796.1"/>
    <property type="molecule type" value="Genomic_DNA"/>
</dbReference>
<evidence type="ECO:0000256" key="1">
    <source>
        <dbReference type="ARBA" id="ARBA00006845"/>
    </source>
</evidence>
<dbReference type="Pfam" id="PF01337">
    <property type="entry name" value="Barstar"/>
    <property type="match status" value="1"/>
</dbReference>
<dbReference type="OrthoDB" id="8478900at2"/>
<reference evidence="3 4" key="1">
    <citation type="submission" date="2019-06" db="EMBL/GenBank/DDBJ databases">
        <title>The draft genome of Rhizobium smilacinae PTYR-5.</title>
        <authorList>
            <person name="Liu L."/>
            <person name="Li L."/>
            <person name="Zhang X."/>
        </authorList>
    </citation>
    <scope>NUCLEOTIDE SEQUENCE [LARGE SCALE GENOMIC DNA]</scope>
    <source>
        <strain evidence="3 4">PTYR-5</strain>
    </source>
</reference>
<dbReference type="SUPFAM" id="SSF52038">
    <property type="entry name" value="Barstar-related"/>
    <property type="match status" value="1"/>
</dbReference>